<dbReference type="Gene3D" id="2.60.120.10">
    <property type="entry name" value="Jelly Rolls"/>
    <property type="match status" value="1"/>
</dbReference>
<evidence type="ECO:0000313" key="4">
    <source>
        <dbReference type="Proteomes" id="UP000199636"/>
    </source>
</evidence>
<feature type="domain" description="Cupin type-2" evidence="2">
    <location>
        <begin position="115"/>
        <end position="172"/>
    </location>
</feature>
<gene>
    <name evidence="3" type="ORF">SAMN05216272_1068</name>
</gene>
<dbReference type="OrthoDB" id="713485at2"/>
<feature type="compositionally biased region" description="Polar residues" evidence="1">
    <location>
        <begin position="10"/>
        <end position="19"/>
    </location>
</feature>
<dbReference type="PANTHER" id="PTHR36156:SF2">
    <property type="entry name" value="CUPIN TYPE-2 DOMAIN-CONTAINING PROTEIN"/>
    <property type="match status" value="1"/>
</dbReference>
<evidence type="ECO:0000256" key="1">
    <source>
        <dbReference type="SAM" id="MobiDB-lite"/>
    </source>
</evidence>
<dbReference type="EMBL" id="FNDS01000006">
    <property type="protein sequence ID" value="SDI13456.1"/>
    <property type="molecule type" value="Genomic_DNA"/>
</dbReference>
<dbReference type="AlphaFoldDB" id="A0A1G8I3B5"/>
<dbReference type="InterPro" id="IPR014710">
    <property type="entry name" value="RmlC-like_jellyroll"/>
</dbReference>
<dbReference type="InterPro" id="IPR013096">
    <property type="entry name" value="Cupin_2"/>
</dbReference>
<name>A0A1G8I3B5_9PSED</name>
<dbReference type="RefSeq" id="WP_090263394.1">
    <property type="nucleotide sequence ID" value="NZ_FNDS01000006.1"/>
</dbReference>
<reference evidence="4" key="1">
    <citation type="submission" date="2016-10" db="EMBL/GenBank/DDBJ databases">
        <authorList>
            <person name="Varghese N."/>
            <person name="Submissions S."/>
        </authorList>
    </citation>
    <scope>NUCLEOTIDE SEQUENCE [LARGE SCALE GENOMIC DNA]</scope>
    <source>
        <strain evidence="4">CCM 7469</strain>
    </source>
</reference>
<accession>A0A1G8I3B5</accession>
<dbReference type="InterPro" id="IPR047142">
    <property type="entry name" value="OryJ/VirC-like"/>
</dbReference>
<dbReference type="PANTHER" id="PTHR36156">
    <property type="entry name" value="SLR2101 PROTEIN"/>
    <property type="match status" value="1"/>
</dbReference>
<dbReference type="SUPFAM" id="SSF51182">
    <property type="entry name" value="RmlC-like cupins"/>
    <property type="match status" value="1"/>
</dbReference>
<protein>
    <submittedName>
        <fullName evidence="3">Cupin domain-containing protein</fullName>
    </submittedName>
</protein>
<organism evidence="3 4">
    <name type="scientific">Pseudomonas panipatensis</name>
    <dbReference type="NCBI Taxonomy" id="428992"/>
    <lineage>
        <taxon>Bacteria</taxon>
        <taxon>Pseudomonadati</taxon>
        <taxon>Pseudomonadota</taxon>
        <taxon>Gammaproteobacteria</taxon>
        <taxon>Pseudomonadales</taxon>
        <taxon>Pseudomonadaceae</taxon>
        <taxon>Pseudomonas</taxon>
    </lineage>
</organism>
<sequence>MNARRIVTGHDSSGRSQVVSAGPLPGGEGFRHSPGFAAALIWRTDPRPLLAAQPADPTQAVHSVLPAVGGTSAMLVTFPPQGQPLPVDFDPQAAAAELCERLPGLGERFEAEHPGFHRTDSIDYGVLLDGEISLQLDEGDSTLLRPGDVVVQVGTRHAWRNTGNTPARMLFVMVGATR</sequence>
<dbReference type="InterPro" id="IPR011051">
    <property type="entry name" value="RmlC_Cupin_sf"/>
</dbReference>
<keyword evidence="4" id="KW-1185">Reference proteome</keyword>
<evidence type="ECO:0000313" key="3">
    <source>
        <dbReference type="EMBL" id="SDI13456.1"/>
    </source>
</evidence>
<dbReference type="Pfam" id="PF07883">
    <property type="entry name" value="Cupin_2"/>
    <property type="match status" value="1"/>
</dbReference>
<dbReference type="STRING" id="428992.SAMN05216272_1068"/>
<evidence type="ECO:0000259" key="2">
    <source>
        <dbReference type="Pfam" id="PF07883"/>
    </source>
</evidence>
<proteinExistence type="predicted"/>
<dbReference type="Proteomes" id="UP000199636">
    <property type="component" value="Unassembled WGS sequence"/>
</dbReference>
<dbReference type="CDD" id="cd02231">
    <property type="entry name" value="cupin_BLL6423-like"/>
    <property type="match status" value="1"/>
</dbReference>
<feature type="region of interest" description="Disordered" evidence="1">
    <location>
        <begin position="1"/>
        <end position="27"/>
    </location>
</feature>